<gene>
    <name evidence="9" type="ORF">MEBOL_006684</name>
</gene>
<dbReference type="SUPFAM" id="SSF75625">
    <property type="entry name" value="YebC-like"/>
    <property type="match status" value="1"/>
</dbReference>
<dbReference type="InterPro" id="IPR017856">
    <property type="entry name" value="Integrase-like_N"/>
</dbReference>
<dbReference type="OrthoDB" id="9781053at2"/>
<organism evidence="9 10">
    <name type="scientific">Melittangium boletus DSM 14713</name>
    <dbReference type="NCBI Taxonomy" id="1294270"/>
    <lineage>
        <taxon>Bacteria</taxon>
        <taxon>Pseudomonadati</taxon>
        <taxon>Myxococcota</taxon>
        <taxon>Myxococcia</taxon>
        <taxon>Myxococcales</taxon>
        <taxon>Cystobacterineae</taxon>
        <taxon>Archangiaceae</taxon>
        <taxon>Melittangium</taxon>
    </lineage>
</organism>
<reference evidence="9 10" key="1">
    <citation type="submission" date="2017-06" db="EMBL/GenBank/DDBJ databases">
        <authorList>
            <person name="Kim H.J."/>
            <person name="Triplett B.A."/>
        </authorList>
    </citation>
    <scope>NUCLEOTIDE SEQUENCE [LARGE SCALE GENOMIC DNA]</scope>
    <source>
        <strain evidence="9 10">DSM 14713</strain>
    </source>
</reference>
<evidence type="ECO:0000256" key="2">
    <source>
        <dbReference type="ARBA" id="ARBA00022490"/>
    </source>
</evidence>
<feature type="domain" description="TACO1/YebC-like N-terminal" evidence="8">
    <location>
        <begin position="10"/>
        <end position="71"/>
    </location>
</feature>
<proteinExistence type="inferred from homology"/>
<dbReference type="AlphaFoldDB" id="A0A250IN76"/>
<dbReference type="GO" id="GO:0003677">
    <property type="term" value="F:DNA binding"/>
    <property type="evidence" value="ECO:0007669"/>
    <property type="project" value="UniProtKB-UniRule"/>
</dbReference>
<keyword evidence="4 6" id="KW-0238">DNA-binding</keyword>
<evidence type="ECO:0000256" key="4">
    <source>
        <dbReference type="ARBA" id="ARBA00023125"/>
    </source>
</evidence>
<dbReference type="RefSeq" id="WP_095981273.1">
    <property type="nucleotide sequence ID" value="NZ_CP022163.1"/>
</dbReference>
<keyword evidence="3 6" id="KW-0805">Transcription regulation</keyword>
<evidence type="ECO:0000256" key="3">
    <source>
        <dbReference type="ARBA" id="ARBA00023015"/>
    </source>
</evidence>
<dbReference type="FunFam" id="1.10.10.200:FF:000004">
    <property type="entry name" value="Probable transcriptional regulatory protein BSBG_02618"/>
    <property type="match status" value="1"/>
</dbReference>
<evidence type="ECO:0000259" key="8">
    <source>
        <dbReference type="Pfam" id="PF20772"/>
    </source>
</evidence>
<evidence type="ECO:0000313" key="9">
    <source>
        <dbReference type="EMBL" id="ATB33195.1"/>
    </source>
</evidence>
<dbReference type="NCBIfam" id="NF009044">
    <property type="entry name" value="PRK12378.1"/>
    <property type="match status" value="1"/>
</dbReference>
<accession>A0A250IN76</accession>
<protein>
    <recommendedName>
        <fullName evidence="6">Probable transcriptional regulatory protein MEBOL_006684</fullName>
    </recommendedName>
</protein>
<dbReference type="Pfam" id="PF01709">
    <property type="entry name" value="Transcrip_reg"/>
    <property type="match status" value="1"/>
</dbReference>
<name>A0A250IN76_9BACT</name>
<dbReference type="EMBL" id="CP022163">
    <property type="protein sequence ID" value="ATB33195.1"/>
    <property type="molecule type" value="Genomic_DNA"/>
</dbReference>
<dbReference type="Proteomes" id="UP000217289">
    <property type="component" value="Chromosome"/>
</dbReference>
<dbReference type="Gene3D" id="3.30.70.980">
    <property type="match status" value="2"/>
</dbReference>
<dbReference type="GO" id="GO:0006355">
    <property type="term" value="P:regulation of DNA-templated transcription"/>
    <property type="evidence" value="ECO:0007669"/>
    <property type="project" value="UniProtKB-UniRule"/>
</dbReference>
<evidence type="ECO:0000256" key="1">
    <source>
        <dbReference type="ARBA" id="ARBA00008724"/>
    </source>
</evidence>
<dbReference type="InterPro" id="IPR026564">
    <property type="entry name" value="Transcrip_reg_TACO1-like_dom3"/>
</dbReference>
<evidence type="ECO:0000259" key="7">
    <source>
        <dbReference type="Pfam" id="PF01709"/>
    </source>
</evidence>
<keyword evidence="2 6" id="KW-0963">Cytoplasm</keyword>
<dbReference type="PANTHER" id="PTHR12532">
    <property type="entry name" value="TRANSLATIONAL ACTIVATOR OF CYTOCHROME C OXIDASE 1"/>
    <property type="match status" value="1"/>
</dbReference>
<comment type="similarity">
    <text evidence="1 6">Belongs to the TACO1 family.</text>
</comment>
<dbReference type="PANTHER" id="PTHR12532:SF0">
    <property type="entry name" value="TRANSLATIONAL ACTIVATOR OF CYTOCHROME C OXIDASE 1"/>
    <property type="match status" value="1"/>
</dbReference>
<dbReference type="InterPro" id="IPR029072">
    <property type="entry name" value="YebC-like"/>
</dbReference>
<dbReference type="Gene3D" id="1.10.10.200">
    <property type="match status" value="1"/>
</dbReference>
<comment type="subcellular location">
    <subcellularLocation>
        <location evidence="6">Cytoplasm</location>
    </subcellularLocation>
</comment>
<dbReference type="GO" id="GO:0005737">
    <property type="term" value="C:cytoplasm"/>
    <property type="evidence" value="ECO:0007669"/>
    <property type="project" value="UniProtKB-SubCell"/>
</dbReference>
<feature type="domain" description="TACO1/YebC-like second and third" evidence="7">
    <location>
        <begin position="79"/>
        <end position="230"/>
    </location>
</feature>
<dbReference type="InterPro" id="IPR049083">
    <property type="entry name" value="TACO1_YebC_N"/>
</dbReference>
<dbReference type="KEGG" id="mbd:MEBOL_006684"/>
<evidence type="ECO:0000256" key="6">
    <source>
        <dbReference type="HAMAP-Rule" id="MF_00693"/>
    </source>
</evidence>
<keyword evidence="10" id="KW-1185">Reference proteome</keyword>
<evidence type="ECO:0000313" key="10">
    <source>
        <dbReference type="Proteomes" id="UP000217289"/>
    </source>
</evidence>
<evidence type="ECO:0000256" key="5">
    <source>
        <dbReference type="ARBA" id="ARBA00023163"/>
    </source>
</evidence>
<sequence>MGAQWKHKGRTEHAAAKGRLFTKLVKELIIASKAGGPEVGSNPRLRMAVEQAKKASMPRDTLERAIKKGAGLLDEPVNYELVTYEGFAPHQVPVIVECLTDNKNRTATNIRVLFRKGQIATTGAVSWDFNRMGVIEATPPEGGADAETAAIEAGADNVEPGEEGASRFLTGPTDVDTVGKALAGLGWTVSAQNLAWIAKNPVQLEGEARTEVEAFLEAMDADDDVQNIYVGLK</sequence>
<dbReference type="Pfam" id="PF20772">
    <property type="entry name" value="TACO1_YebC_N"/>
    <property type="match status" value="1"/>
</dbReference>
<dbReference type="InterPro" id="IPR002876">
    <property type="entry name" value="Transcrip_reg_TACO1-like"/>
</dbReference>
<keyword evidence="5 6" id="KW-0804">Transcription</keyword>
<dbReference type="HAMAP" id="MF_00693">
    <property type="entry name" value="Transcrip_reg_TACO1"/>
    <property type="match status" value="1"/>
</dbReference>
<dbReference type="InterPro" id="IPR048300">
    <property type="entry name" value="TACO1_YebC-like_2nd/3rd_dom"/>
</dbReference>